<keyword evidence="2" id="KW-1185">Reference proteome</keyword>
<dbReference type="EMBL" id="QYUM01000002">
    <property type="protein sequence ID" value="RJF93516.1"/>
    <property type="molecule type" value="Genomic_DNA"/>
</dbReference>
<evidence type="ECO:0000313" key="1">
    <source>
        <dbReference type="EMBL" id="RJF93516.1"/>
    </source>
</evidence>
<name>A0A418WQN9_9SPHN</name>
<gene>
    <name evidence="1" type="ORF">D3876_04125</name>
</gene>
<evidence type="ECO:0000313" key="2">
    <source>
        <dbReference type="Proteomes" id="UP000286100"/>
    </source>
</evidence>
<reference evidence="1 2" key="1">
    <citation type="submission" date="2018-09" db="EMBL/GenBank/DDBJ databases">
        <authorList>
            <person name="Zhu H."/>
        </authorList>
    </citation>
    <scope>NUCLEOTIDE SEQUENCE [LARGE SCALE GENOMIC DNA]</scope>
    <source>
        <strain evidence="1 2">K2R01-6</strain>
    </source>
</reference>
<dbReference type="AlphaFoldDB" id="A0A418WQN9"/>
<accession>A0A418WQN9</accession>
<protein>
    <submittedName>
        <fullName evidence="1">Uncharacterized protein</fullName>
    </submittedName>
</protein>
<comment type="caution">
    <text evidence="1">The sequence shown here is derived from an EMBL/GenBank/DDBJ whole genome shotgun (WGS) entry which is preliminary data.</text>
</comment>
<dbReference type="Proteomes" id="UP000286100">
    <property type="component" value="Unassembled WGS sequence"/>
</dbReference>
<organism evidence="1 2">
    <name type="scientific">Sphingomonas cavernae</name>
    <dbReference type="NCBI Taxonomy" id="2320861"/>
    <lineage>
        <taxon>Bacteria</taxon>
        <taxon>Pseudomonadati</taxon>
        <taxon>Pseudomonadota</taxon>
        <taxon>Alphaproteobacteria</taxon>
        <taxon>Sphingomonadales</taxon>
        <taxon>Sphingomonadaceae</taxon>
        <taxon>Sphingomonas</taxon>
    </lineage>
</organism>
<sequence>MLSLAACGKQPANEAEVVVPNESAVLANATNAAINATAPAAAVDVSNWAALDAAVGKYPADLNLWENSVLVAPMKALLKDDYDDFVERVQVSGPLGKEGGVLFVSGNKPHEGGSDAAYMLADPATQRLEVGIWDDGKLKAYNSPGALLTRPKDVRTMISNMRAQPKTS</sequence>
<proteinExistence type="predicted"/>